<proteinExistence type="predicted"/>
<feature type="binding site" evidence="5">
    <location>
        <position position="90"/>
    </location>
    <ligand>
        <name>Mg(2+)</name>
        <dbReference type="ChEBI" id="CHEBI:18420"/>
        <label>2</label>
    </ligand>
</feature>
<dbReference type="KEGG" id="esi:Exig_2003"/>
<evidence type="ECO:0000313" key="7">
    <source>
        <dbReference type="Proteomes" id="UP000001681"/>
    </source>
</evidence>
<dbReference type="EMBL" id="CP001022">
    <property type="protein sequence ID" value="ACB61455.1"/>
    <property type="molecule type" value="Genomic_DNA"/>
</dbReference>
<feature type="binding site" evidence="5">
    <location>
        <position position="87"/>
    </location>
    <ligand>
        <name>Mg(2+)</name>
        <dbReference type="ChEBI" id="CHEBI:18420"/>
        <label>1</label>
        <note>catalytic</note>
    </ligand>
</feature>
<dbReference type="Gene3D" id="3.30.540.10">
    <property type="entry name" value="Fructose-1,6-Bisphosphatase, subunit A, domain 1"/>
    <property type="match status" value="1"/>
</dbReference>
<dbReference type="eggNOG" id="COG0483">
    <property type="taxonomic scope" value="Bacteria"/>
</dbReference>
<reference evidence="6 7" key="2">
    <citation type="journal article" date="2008" name="BMC Genomics">
        <title>Architecture of thermal adaptation in an Exiguobacterium sibiricum strain isolated from 3 million year old permafrost: a genome and transcriptome approach.</title>
        <authorList>
            <person name="Rodrigues D.F."/>
            <person name="Ivanova N."/>
            <person name="He Z."/>
            <person name="Huebner M."/>
            <person name="Zhou J."/>
            <person name="Tiedje J.M."/>
        </authorList>
    </citation>
    <scope>NUCLEOTIDE SEQUENCE [LARGE SCALE GENOMIC DNA]</scope>
    <source>
        <strain evidence="7">DSM 17290 / CIP 109462 / JCM 13490 / 255-15</strain>
    </source>
</reference>
<evidence type="ECO:0000256" key="5">
    <source>
        <dbReference type="PIRSR" id="PIRSR600760-2"/>
    </source>
</evidence>
<organism evidence="6 7">
    <name type="scientific">Exiguobacterium sibiricum (strain DSM 17290 / CCUG 55495 / CIP 109462 / JCM 13490 / 255-15)</name>
    <dbReference type="NCBI Taxonomy" id="262543"/>
    <lineage>
        <taxon>Bacteria</taxon>
        <taxon>Bacillati</taxon>
        <taxon>Bacillota</taxon>
        <taxon>Bacilli</taxon>
        <taxon>Bacillales</taxon>
        <taxon>Bacillales Family XII. Incertae Sedis</taxon>
        <taxon>Exiguobacterium</taxon>
    </lineage>
</organism>
<feature type="binding site" evidence="5">
    <location>
        <position position="89"/>
    </location>
    <ligand>
        <name>Mg(2+)</name>
        <dbReference type="ChEBI" id="CHEBI:18420"/>
        <label>1</label>
        <note>catalytic</note>
    </ligand>
</feature>
<dbReference type="InterPro" id="IPR000760">
    <property type="entry name" value="Inositol_monophosphatase-like"/>
</dbReference>
<sequence length="262" mass="29543">MSRMQGIELHAIDLIKRAGKYIRQKMDQAYHIEEKTNKSDLVTEIDQHVEDLLIRGILDRYPDHHVYGEEGRIVRPDTLEGTVWFVDPIDGTMNFIRQKRLFAISIAIMVEGELRYGFVYDVMADELFHAIKGQGAYENGIRLAPIKERPVNEAIICMNATWVTANRRIDSNLLAPLVRDAVGVRAVGAASLELAWVAAGRVDGYITMRNMPWDYTGGQVLIEELGGRVGTIEGADMTYLEQTSVLAGSRQFVEDVLTYVQK</sequence>
<dbReference type="PANTHER" id="PTHR20854">
    <property type="entry name" value="INOSITOL MONOPHOSPHATASE"/>
    <property type="match status" value="1"/>
</dbReference>
<dbReference type="FunFam" id="3.30.540.10:FF:000003">
    <property type="entry name" value="Inositol-1-monophosphatase"/>
    <property type="match status" value="1"/>
</dbReference>
<dbReference type="Proteomes" id="UP000001681">
    <property type="component" value="Chromosome"/>
</dbReference>
<feature type="binding site" evidence="5">
    <location>
        <position position="69"/>
    </location>
    <ligand>
        <name>Mg(2+)</name>
        <dbReference type="ChEBI" id="CHEBI:18420"/>
        <label>1</label>
        <note>catalytic</note>
    </ligand>
</feature>
<dbReference type="AlphaFoldDB" id="B1YJ74"/>
<dbReference type="GO" id="GO:0007165">
    <property type="term" value="P:signal transduction"/>
    <property type="evidence" value="ECO:0007669"/>
    <property type="project" value="TreeGrafter"/>
</dbReference>
<evidence type="ECO:0000256" key="4">
    <source>
        <dbReference type="ARBA" id="ARBA00022842"/>
    </source>
</evidence>
<evidence type="ECO:0000256" key="3">
    <source>
        <dbReference type="ARBA" id="ARBA00022801"/>
    </source>
</evidence>
<comment type="cofactor">
    <cofactor evidence="1 5">
        <name>Mg(2+)</name>
        <dbReference type="ChEBI" id="CHEBI:18420"/>
    </cofactor>
</comment>
<evidence type="ECO:0000313" key="6">
    <source>
        <dbReference type="EMBL" id="ACB61455.1"/>
    </source>
</evidence>
<dbReference type="SUPFAM" id="SSF56655">
    <property type="entry name" value="Carbohydrate phosphatase"/>
    <property type="match status" value="1"/>
</dbReference>
<dbReference type="HOGENOM" id="CLU_044118_6_2_9"/>
<gene>
    <name evidence="6" type="ordered locus">Exig_2003</name>
</gene>
<keyword evidence="2 5" id="KW-0479">Metal-binding</keyword>
<dbReference type="EC" id="3.1.3.25" evidence="6"/>
<dbReference type="PROSITE" id="PS00629">
    <property type="entry name" value="IMP_1"/>
    <property type="match status" value="1"/>
</dbReference>
<dbReference type="PANTHER" id="PTHR20854:SF4">
    <property type="entry name" value="INOSITOL-1-MONOPHOSPHATASE-RELATED"/>
    <property type="match status" value="1"/>
</dbReference>
<dbReference type="Gene3D" id="3.40.190.80">
    <property type="match status" value="1"/>
</dbReference>
<dbReference type="CDD" id="cd01637">
    <property type="entry name" value="IMPase_like"/>
    <property type="match status" value="1"/>
</dbReference>
<dbReference type="GO" id="GO:0046872">
    <property type="term" value="F:metal ion binding"/>
    <property type="evidence" value="ECO:0007669"/>
    <property type="project" value="UniProtKB-KW"/>
</dbReference>
<dbReference type="InterPro" id="IPR020583">
    <property type="entry name" value="Inositol_monoP_metal-BS"/>
</dbReference>
<accession>B1YJ74</accession>
<evidence type="ECO:0000256" key="2">
    <source>
        <dbReference type="ARBA" id="ARBA00022723"/>
    </source>
</evidence>
<evidence type="ECO:0000256" key="1">
    <source>
        <dbReference type="ARBA" id="ARBA00001946"/>
    </source>
</evidence>
<feature type="binding site" evidence="5">
    <location>
        <position position="214"/>
    </location>
    <ligand>
        <name>Mg(2+)</name>
        <dbReference type="ChEBI" id="CHEBI:18420"/>
        <label>1</label>
        <note>catalytic</note>
    </ligand>
</feature>
<dbReference type="GO" id="GO:0006020">
    <property type="term" value="P:inositol metabolic process"/>
    <property type="evidence" value="ECO:0007669"/>
    <property type="project" value="TreeGrafter"/>
</dbReference>
<keyword evidence="7" id="KW-1185">Reference proteome</keyword>
<dbReference type="Pfam" id="PF00459">
    <property type="entry name" value="Inositol_P"/>
    <property type="match status" value="1"/>
</dbReference>
<dbReference type="PRINTS" id="PR00377">
    <property type="entry name" value="IMPHPHTASES"/>
</dbReference>
<keyword evidence="4 5" id="KW-0460">Magnesium</keyword>
<dbReference type="STRING" id="262543.Exig_2003"/>
<name>B1YJ74_EXIS2</name>
<keyword evidence="3 6" id="KW-0378">Hydrolase</keyword>
<reference evidence="7" key="3">
    <citation type="submission" date="2008-04" db="EMBL/GenBank/DDBJ databases">
        <title>Complete sequence of chromosome of Exiguobacterium sibiricum 255-15.</title>
        <authorList>
            <consortium name="US DOE Joint Genome Institute"/>
            <person name="Copeland A."/>
            <person name="Lucas S."/>
            <person name="Lapidus A."/>
            <person name="Glavina del Rio T."/>
            <person name="Dalin E."/>
            <person name="Tice H."/>
            <person name="Bruce D."/>
            <person name="Goodwin L."/>
            <person name="Pitluck S."/>
            <person name="Kiss H."/>
            <person name="Chertkov O."/>
            <person name="Monk C."/>
            <person name="Brettin T."/>
            <person name="Detter J.C."/>
            <person name="Han C."/>
            <person name="Kuske C.R."/>
            <person name="Schmutz J."/>
            <person name="Larimer F."/>
            <person name="Land M."/>
            <person name="Hauser L."/>
            <person name="Kyrpides N."/>
            <person name="Mikhailova N."/>
            <person name="Vishnivetskaya T."/>
            <person name="Rodrigues D.F."/>
            <person name="Gilichinsky D."/>
            <person name="Tiedje J."/>
            <person name="Richardson P."/>
        </authorList>
    </citation>
    <scope>NUCLEOTIDE SEQUENCE [LARGE SCALE GENOMIC DNA]</scope>
    <source>
        <strain evidence="7">DSM 17290 / CIP 109462 / JCM 13490 / 255-15</strain>
    </source>
</reference>
<reference evidence="6 7" key="1">
    <citation type="journal article" date="2006" name="Extremophiles">
        <title>Characterization of Exiguobacterium isolates from the Siberian permafrost. Description of Exiguobacterium sibiricum sp. nov.</title>
        <authorList>
            <person name="Rodrigues D.F."/>
            <person name="Goris J."/>
            <person name="Vishnivetskaya T."/>
            <person name="Gilichinsky D."/>
            <person name="Thomashow M.F."/>
            <person name="Tiedje J.M."/>
        </authorList>
    </citation>
    <scope>NUCLEOTIDE SEQUENCE [LARGE SCALE GENOMIC DNA]</scope>
    <source>
        <strain evidence="7">DSM 17290 / CIP 109462 / JCM 13490 / 255-15</strain>
    </source>
</reference>
<protein>
    <submittedName>
        <fullName evidence="6">Inositol-phosphate phosphatase</fullName>
        <ecNumber evidence="6">3.1.3.25</ecNumber>
    </submittedName>
</protein>
<dbReference type="GO" id="GO:0008934">
    <property type="term" value="F:inositol monophosphate 1-phosphatase activity"/>
    <property type="evidence" value="ECO:0007669"/>
    <property type="project" value="TreeGrafter"/>
</dbReference>